<keyword evidence="3" id="KW-0479">Metal-binding</keyword>
<organism evidence="6 7">
    <name type="scientific">Pannonibacter tanglangensis</name>
    <dbReference type="NCBI Taxonomy" id="2750084"/>
    <lineage>
        <taxon>Bacteria</taxon>
        <taxon>Pseudomonadati</taxon>
        <taxon>Pseudomonadota</taxon>
        <taxon>Alphaproteobacteria</taxon>
        <taxon>Hyphomicrobiales</taxon>
        <taxon>Stappiaceae</taxon>
        <taxon>Pannonibacter</taxon>
    </lineage>
</organism>
<protein>
    <submittedName>
        <fullName evidence="6">Dehydrogenase</fullName>
    </submittedName>
</protein>
<keyword evidence="7" id="KW-1185">Reference proteome</keyword>
<comment type="cofactor">
    <cofactor evidence="1">
        <name>Zn(2+)</name>
        <dbReference type="ChEBI" id="CHEBI:29105"/>
    </cofactor>
</comment>
<sequence length="335" mass="35281">MTHPSAPTQADPARLARALWFPAAGRCTLQTEALPVPGPDEVELRMLFSGISRGTEHLVFEGRVPPSEHARMRGPHMGGSFPFPVKYGYCAVGEVVDGVAALVGQRVFCLHPHQDRATVAAAAVLPLPAALPAGRAVLAANMETALTIVWDAGIQPGDDVAVFGAGVVGALVAYLASRIVGTQVVLVDPNPDRGVLASRLGLRRVAPGTLEGPFDVLINASAAPAALTEAITLAGQEARIVEASWYGDRQVSLPLGGAFHARRLSLVSSQVGAVPASRSVRWSYRRRLAKALDLLCDPALDALISGETRLVDLPDAYPAILADPHTLCHRISYDA</sequence>
<dbReference type="GO" id="GO:0016491">
    <property type="term" value="F:oxidoreductase activity"/>
    <property type="evidence" value="ECO:0007669"/>
    <property type="project" value="UniProtKB-KW"/>
</dbReference>
<evidence type="ECO:0000256" key="5">
    <source>
        <dbReference type="ARBA" id="ARBA00023002"/>
    </source>
</evidence>
<name>A0A7X5EZ12_9HYPH</name>
<dbReference type="PANTHER" id="PTHR43350:SF19">
    <property type="entry name" value="D-GULOSIDE 3-DEHYDROGENASE"/>
    <property type="match status" value="1"/>
</dbReference>
<keyword evidence="4" id="KW-0862">Zinc</keyword>
<dbReference type="RefSeq" id="WP_161707413.1">
    <property type="nucleotide sequence ID" value="NZ_JAABLQ010000001.1"/>
</dbReference>
<evidence type="ECO:0000313" key="6">
    <source>
        <dbReference type="EMBL" id="NBN76716.1"/>
    </source>
</evidence>
<evidence type="ECO:0000256" key="3">
    <source>
        <dbReference type="ARBA" id="ARBA00022723"/>
    </source>
</evidence>
<proteinExistence type="inferred from homology"/>
<dbReference type="SUPFAM" id="SSF51735">
    <property type="entry name" value="NAD(P)-binding Rossmann-fold domains"/>
    <property type="match status" value="1"/>
</dbReference>
<evidence type="ECO:0000256" key="2">
    <source>
        <dbReference type="ARBA" id="ARBA00008072"/>
    </source>
</evidence>
<dbReference type="CDD" id="cd08255">
    <property type="entry name" value="2-desacetyl-2-hydroxyethyl_bacteriochlorophyllide_like"/>
    <property type="match status" value="1"/>
</dbReference>
<accession>A0A7X5EZ12</accession>
<evidence type="ECO:0000256" key="1">
    <source>
        <dbReference type="ARBA" id="ARBA00001947"/>
    </source>
</evidence>
<evidence type="ECO:0000256" key="4">
    <source>
        <dbReference type="ARBA" id="ARBA00022833"/>
    </source>
</evidence>
<dbReference type="SUPFAM" id="SSF50129">
    <property type="entry name" value="GroES-like"/>
    <property type="match status" value="1"/>
</dbReference>
<dbReference type="InterPro" id="IPR036291">
    <property type="entry name" value="NAD(P)-bd_dom_sf"/>
</dbReference>
<reference evidence="7" key="1">
    <citation type="submission" date="2020-01" db="EMBL/GenBank/DDBJ databases">
        <authorList>
            <person name="Fang Y."/>
            <person name="Sun R."/>
            <person name="Nie L."/>
            <person name="He J."/>
            <person name="Hao L."/>
            <person name="Wang L."/>
            <person name="Su S."/>
            <person name="Lv E."/>
            <person name="Zhang Z."/>
            <person name="Xie R."/>
            <person name="Liu H."/>
        </authorList>
    </citation>
    <scope>NUCLEOTIDE SEQUENCE [LARGE SCALE GENOMIC DNA]</scope>
    <source>
        <strain evidence="7">XCT-53</strain>
    </source>
</reference>
<dbReference type="Gene3D" id="3.90.180.10">
    <property type="entry name" value="Medium-chain alcohol dehydrogenases, catalytic domain"/>
    <property type="match status" value="2"/>
</dbReference>
<comment type="caution">
    <text evidence="6">The sequence shown here is derived from an EMBL/GenBank/DDBJ whole genome shotgun (WGS) entry which is preliminary data.</text>
</comment>
<dbReference type="Gene3D" id="3.40.50.720">
    <property type="entry name" value="NAD(P)-binding Rossmann-like Domain"/>
    <property type="match status" value="1"/>
</dbReference>
<dbReference type="EMBL" id="JAABLQ010000001">
    <property type="protein sequence ID" value="NBN76716.1"/>
    <property type="molecule type" value="Genomic_DNA"/>
</dbReference>
<keyword evidence="5" id="KW-0560">Oxidoreductase</keyword>
<dbReference type="PANTHER" id="PTHR43350">
    <property type="entry name" value="NAD-DEPENDENT ALCOHOL DEHYDROGENASE"/>
    <property type="match status" value="1"/>
</dbReference>
<dbReference type="AlphaFoldDB" id="A0A7X5EZ12"/>
<dbReference type="GO" id="GO:0046872">
    <property type="term" value="F:metal ion binding"/>
    <property type="evidence" value="ECO:0007669"/>
    <property type="project" value="UniProtKB-KW"/>
</dbReference>
<gene>
    <name evidence="6" type="ORF">GWI72_00375</name>
</gene>
<comment type="similarity">
    <text evidence="2">Belongs to the zinc-containing alcohol dehydrogenase family.</text>
</comment>
<evidence type="ECO:0000313" key="7">
    <source>
        <dbReference type="Proteomes" id="UP000586722"/>
    </source>
</evidence>
<dbReference type="InterPro" id="IPR011032">
    <property type="entry name" value="GroES-like_sf"/>
</dbReference>
<dbReference type="Proteomes" id="UP000586722">
    <property type="component" value="Unassembled WGS sequence"/>
</dbReference>